<feature type="compositionally biased region" description="Polar residues" evidence="1">
    <location>
        <begin position="225"/>
        <end position="236"/>
    </location>
</feature>
<protein>
    <submittedName>
        <fullName evidence="2">Uncharacterized protein</fullName>
    </submittedName>
</protein>
<dbReference type="VEuPathDB" id="TriTrypDB:TM35_000581310"/>
<organism evidence="2 3">
    <name type="scientific">Trypanosoma theileri</name>
    <dbReference type="NCBI Taxonomy" id="67003"/>
    <lineage>
        <taxon>Eukaryota</taxon>
        <taxon>Discoba</taxon>
        <taxon>Euglenozoa</taxon>
        <taxon>Kinetoplastea</taxon>
        <taxon>Metakinetoplastina</taxon>
        <taxon>Trypanosomatida</taxon>
        <taxon>Trypanosomatidae</taxon>
        <taxon>Trypanosoma</taxon>
    </lineage>
</organism>
<dbReference type="AlphaFoldDB" id="A0A1X0NGX2"/>
<feature type="compositionally biased region" description="Basic and acidic residues" evidence="1">
    <location>
        <begin position="55"/>
        <end position="65"/>
    </location>
</feature>
<feature type="compositionally biased region" description="Polar residues" evidence="1">
    <location>
        <begin position="157"/>
        <end position="167"/>
    </location>
</feature>
<evidence type="ECO:0000256" key="1">
    <source>
        <dbReference type="SAM" id="MobiDB-lite"/>
    </source>
</evidence>
<feature type="compositionally biased region" description="Low complexity" evidence="1">
    <location>
        <begin position="207"/>
        <end position="219"/>
    </location>
</feature>
<evidence type="ECO:0000313" key="3">
    <source>
        <dbReference type="Proteomes" id="UP000192257"/>
    </source>
</evidence>
<dbReference type="RefSeq" id="XP_028877834.1">
    <property type="nucleotide sequence ID" value="XM_029030900.1"/>
</dbReference>
<accession>A0A1X0NGX2</accession>
<gene>
    <name evidence="2" type="ORF">TM35_000581310</name>
</gene>
<keyword evidence="3" id="KW-1185">Reference proteome</keyword>
<feature type="compositionally biased region" description="Low complexity" evidence="1">
    <location>
        <begin position="252"/>
        <end position="269"/>
    </location>
</feature>
<sequence length="302" mass="30680">MAAAEDQAEPESVFTCRDGDDSCAARLPPPPQPVSAGVEACPQGQTGTPCIRSGSEPKDARKDCVEPPSGAENCPSNVDETRGNCASAETSCKNRAQDTAHANSNENSGIIGSERQGHNGESRPVTVQGSHTDAGQEGRANVTVAVDTPGEPETRETQSVNGSQDAASSPAAVTGGSPAADGQTERNVFSSTEEGGAKQGSETAQPSSSSNNSDTGSSGVADATATENNTPSTESESLNKQEGDNATAVPDTNTTTTTTTTLPPQLTNNKKGDADSSSSISSSVWVRVPLLIVVTLACILVC</sequence>
<evidence type="ECO:0000313" key="2">
    <source>
        <dbReference type="EMBL" id="ORC83768.1"/>
    </source>
</evidence>
<dbReference type="GeneID" id="39990680"/>
<name>A0A1X0NGX2_9TRYP</name>
<comment type="caution">
    <text evidence="2">The sequence shown here is derived from an EMBL/GenBank/DDBJ whole genome shotgun (WGS) entry which is preliminary data.</text>
</comment>
<dbReference type="Proteomes" id="UP000192257">
    <property type="component" value="Unassembled WGS sequence"/>
</dbReference>
<dbReference type="EMBL" id="NBCO01000058">
    <property type="protein sequence ID" value="ORC83768.1"/>
    <property type="molecule type" value="Genomic_DNA"/>
</dbReference>
<reference evidence="2 3" key="1">
    <citation type="submission" date="2017-03" db="EMBL/GenBank/DDBJ databases">
        <title>An alternative strategy for trypanosome survival in the mammalian bloodstream revealed through genome and transcriptome analysis of the ubiquitous bovine parasite Trypanosoma (Megatrypanum) theileri.</title>
        <authorList>
            <person name="Kelly S."/>
            <person name="Ivens A."/>
            <person name="Mott A."/>
            <person name="O'Neill E."/>
            <person name="Emms D."/>
            <person name="Macleod O."/>
            <person name="Voorheis P."/>
            <person name="Matthews J."/>
            <person name="Matthews K."/>
            <person name="Carrington M."/>
        </authorList>
    </citation>
    <scope>NUCLEOTIDE SEQUENCE [LARGE SCALE GENOMIC DNA]</scope>
    <source>
        <strain evidence="2">Edinburgh</strain>
    </source>
</reference>
<feature type="compositionally biased region" description="Polar residues" evidence="1">
    <location>
        <begin position="100"/>
        <end position="110"/>
    </location>
</feature>
<proteinExistence type="predicted"/>
<feature type="region of interest" description="Disordered" evidence="1">
    <location>
        <begin position="1"/>
        <end position="280"/>
    </location>
</feature>